<reference evidence="2" key="1">
    <citation type="submission" date="2023-03" db="UniProtKB">
        <authorList>
            <consortium name="EnsemblPlants"/>
        </authorList>
    </citation>
    <scope>IDENTIFICATION</scope>
</reference>
<dbReference type="Gramene" id="MELO3C031213.2.1">
    <property type="protein sequence ID" value="MELO3C031213.2.1"/>
    <property type="gene ID" value="MELO3C031213.2"/>
</dbReference>
<evidence type="ECO:0000313" key="2">
    <source>
        <dbReference type="EnsemblPlants" id="MELO3C031213.2.1"/>
    </source>
</evidence>
<proteinExistence type="predicted"/>
<feature type="compositionally biased region" description="Low complexity" evidence="1">
    <location>
        <begin position="22"/>
        <end position="36"/>
    </location>
</feature>
<organism evidence="2">
    <name type="scientific">Cucumis melo</name>
    <name type="common">Muskmelon</name>
    <dbReference type="NCBI Taxonomy" id="3656"/>
    <lineage>
        <taxon>Eukaryota</taxon>
        <taxon>Viridiplantae</taxon>
        <taxon>Streptophyta</taxon>
        <taxon>Embryophyta</taxon>
        <taxon>Tracheophyta</taxon>
        <taxon>Spermatophyta</taxon>
        <taxon>Magnoliopsida</taxon>
        <taxon>eudicotyledons</taxon>
        <taxon>Gunneridae</taxon>
        <taxon>Pentapetalae</taxon>
        <taxon>rosids</taxon>
        <taxon>fabids</taxon>
        <taxon>Cucurbitales</taxon>
        <taxon>Cucurbitaceae</taxon>
        <taxon>Benincaseae</taxon>
        <taxon>Cucumis</taxon>
    </lineage>
</organism>
<sequence>MWSTSHTTTLRQPSPPSLAIRSASSHPPCSSNSSSSSSLVFSVNEPSASVTRVDPTTAVRAVRAACACCVSSRPQAPSRAARALFCELRLESTRAKPHARHRCLEGVRDSTTKPASGIKRSHDYAVRQDHQFDIDIDMIRVIQQDRSQPDCLSVSSGYTTDQFVLGVPLGSLKTSIFRKLW</sequence>
<protein>
    <submittedName>
        <fullName evidence="2">Uncharacterized protein</fullName>
    </submittedName>
</protein>
<dbReference type="EnsemblPlants" id="MELO3C031213.2.1">
    <property type="protein sequence ID" value="MELO3C031213.2.1"/>
    <property type="gene ID" value="MELO3C031213.2"/>
</dbReference>
<dbReference type="AlphaFoldDB" id="A0A9I9EAS8"/>
<name>A0A9I9EAS8_CUCME</name>
<feature type="compositionally biased region" description="Polar residues" evidence="1">
    <location>
        <begin position="1"/>
        <end position="12"/>
    </location>
</feature>
<evidence type="ECO:0000256" key="1">
    <source>
        <dbReference type="SAM" id="MobiDB-lite"/>
    </source>
</evidence>
<accession>A0A9I9EAS8</accession>
<feature type="region of interest" description="Disordered" evidence="1">
    <location>
        <begin position="1"/>
        <end position="36"/>
    </location>
</feature>